<gene>
    <name evidence="3" type="ORF">E1750_16955</name>
</gene>
<sequence length="1286" mass="131720">MERQLPSLKRLTGLFYSLCILFLCANVGWGQQTIGTFPTMDGGMEGQTLGTVAISTTSTTAWTATNCGTTKAILNTVGGSRSGSKFATFTASTTLNSRFTSPTVATTFAATQYTVQYWARAAASPLATLGGALYSGASTLVVSSSQNPTTWINATDWFKVNVTVTAASIPTYGAVRLSAGSTIGDISIDDFVIYAGALDATAPSSPTALSVSGLGVSWTAPAGGVDGGGYVVVRYATNPNLDNDPNQNGIYASSNTITNGTGSLVGTVVYVGTATSFTDAVAGSSSGNDYYKVYAVDKAFNYSDEITAKMNASAPIITSTPATLTGFNYNVGSGPSTVQSFVVGGSNLTADIGVTPSANFEVSADNLTFQSTILTVASGSTVYTRLKAGLSNGTYAETLQLSSTGATNLPVSCTGSISGTYYYNGSGPLSTLTNWGTNTDGTGTNPSSLASANATFVIRNTTAVSTDAAWTLGSGSKIIVGEASSAAVALTIVSGYGITGTVDITAASSGSNSVVCQNATIPTFGTLHSSSEVHFQFTSTNVLALTATFGKLYFEATSNVSVGSAGTNYIKATIQTSLTIATGAFINFSNGSNSYFYINAGGTVTVNGTLKTSKPAGLVGFSIGAIPIADGNLSPALQFFDAETPGASLVLTGSTIEFSRGNSGTTQTIAPRTDYNNLTISDFGPAAGNKIISGPTSVSGVLTLNHLFGSTITGSANIALASGATILRTSGSFDAAPAFGSSVNVTYNGTTAISSGQEIPVDASVLNNLTINNAAGVTLTAATAVNNKLSLTAGTLTTGGFLTLKSNATKTAVVGVVTGNISGNATTERYIPAGQRAYRFLSSPVTTTTFIDTNWQAGTHITGAGGATNGFDATTGNNPSMFTYNNTTPAWNAVTNTNATVLASGVPYLTYIRGSRAASLAIAPIGSIPSDAATLSATGTLTTGNVLVSGLNETANGFSAVGNPYQAQVDMQAVLAASTNLNSGFYYVVDPSLGTKGAYLTVDVTAPASAHISQYLQPGQACFVNTVAAGPASLTFTEANKSEAAAQTTIFKTKNTAMPSIGLSLYDAASNRLDVLKIAFDASETNDVNQNDASKMTNFDESLASSNSGKLLAIEKRAMPTDSDEIPLNITKYRGTSYSIKAEAAGLTGSTSYLFDQFANKTIEIPQDGSVDYAYTVDAAIPASIAADRFKLIYAKTLKTIDNAVTNFALYPNPSKTNSFSVTVPQSMSKSSLTVSNMLGQQLYSQNDLQSGTTVNVIASNVKTTGVYLVSLTSEGKTTTTKWIVE</sequence>
<keyword evidence="4" id="KW-1185">Reference proteome</keyword>
<organism evidence="3 4">
    <name type="scientific">Flavobacterium nackdongense</name>
    <dbReference type="NCBI Taxonomy" id="2547394"/>
    <lineage>
        <taxon>Bacteria</taxon>
        <taxon>Pseudomonadati</taxon>
        <taxon>Bacteroidota</taxon>
        <taxon>Flavobacteriia</taxon>
        <taxon>Flavobacteriales</taxon>
        <taxon>Flavobacteriaceae</taxon>
        <taxon>Flavobacterium</taxon>
    </lineage>
</organism>
<dbReference type="InterPro" id="IPR026444">
    <property type="entry name" value="Secre_tail"/>
</dbReference>
<accession>A0A4P6YHQ5</accession>
<evidence type="ECO:0000256" key="1">
    <source>
        <dbReference type="ARBA" id="ARBA00022729"/>
    </source>
</evidence>
<dbReference type="OrthoDB" id="1652165at2"/>
<dbReference type="NCBIfam" id="TIGR04183">
    <property type="entry name" value="Por_Secre_tail"/>
    <property type="match status" value="1"/>
</dbReference>
<feature type="domain" description="Secretion system C-terminal sorting" evidence="2">
    <location>
        <begin position="1210"/>
        <end position="1285"/>
    </location>
</feature>
<evidence type="ECO:0000313" key="4">
    <source>
        <dbReference type="Proteomes" id="UP000291124"/>
    </source>
</evidence>
<dbReference type="RefSeq" id="WP_133277907.1">
    <property type="nucleotide sequence ID" value="NZ_CP037933.1"/>
</dbReference>
<dbReference type="Pfam" id="PF18962">
    <property type="entry name" value="Por_Secre_tail"/>
    <property type="match status" value="1"/>
</dbReference>
<reference evidence="4" key="1">
    <citation type="submission" date="2019-03" db="EMBL/GenBank/DDBJ databases">
        <title>Flavobacterium sp.</title>
        <authorList>
            <person name="Kim H."/>
        </authorList>
    </citation>
    <scope>NUCLEOTIDE SEQUENCE [LARGE SCALE GENOMIC DNA]</scope>
    <source>
        <strain evidence="4">GS13</strain>
    </source>
</reference>
<dbReference type="KEGG" id="fnk:E1750_16955"/>
<dbReference type="EMBL" id="CP037933">
    <property type="protein sequence ID" value="QBN20407.1"/>
    <property type="molecule type" value="Genomic_DNA"/>
</dbReference>
<proteinExistence type="predicted"/>
<keyword evidence="1" id="KW-0732">Signal</keyword>
<evidence type="ECO:0000259" key="2">
    <source>
        <dbReference type="Pfam" id="PF18962"/>
    </source>
</evidence>
<protein>
    <submittedName>
        <fullName evidence="3">T9SS type A sorting domain-containing protein</fullName>
    </submittedName>
</protein>
<evidence type="ECO:0000313" key="3">
    <source>
        <dbReference type="EMBL" id="QBN20407.1"/>
    </source>
</evidence>
<name>A0A4P6YHQ5_9FLAO</name>
<dbReference type="Proteomes" id="UP000291124">
    <property type="component" value="Chromosome"/>
</dbReference>